<proteinExistence type="predicted"/>
<evidence type="ECO:0000313" key="2">
    <source>
        <dbReference type="Proteomes" id="UP001165101"/>
    </source>
</evidence>
<organism evidence="1 2">
    <name type="scientific">Candida boidinii</name>
    <name type="common">Yeast</name>
    <dbReference type="NCBI Taxonomy" id="5477"/>
    <lineage>
        <taxon>Eukaryota</taxon>
        <taxon>Fungi</taxon>
        <taxon>Dikarya</taxon>
        <taxon>Ascomycota</taxon>
        <taxon>Saccharomycotina</taxon>
        <taxon>Pichiomycetes</taxon>
        <taxon>Pichiales</taxon>
        <taxon>Pichiaceae</taxon>
        <taxon>Ogataea</taxon>
        <taxon>Ogataea/Candida clade</taxon>
    </lineage>
</organism>
<accession>A0ACB5TZX5</accession>
<name>A0ACB5TZX5_CANBO</name>
<comment type="caution">
    <text evidence="1">The sequence shown here is derived from an EMBL/GenBank/DDBJ whole genome shotgun (WGS) entry which is preliminary data.</text>
</comment>
<dbReference type="EMBL" id="BSXV01003714">
    <property type="protein sequence ID" value="GME98846.1"/>
    <property type="molecule type" value="Genomic_DNA"/>
</dbReference>
<evidence type="ECO:0000313" key="1">
    <source>
        <dbReference type="EMBL" id="GME98846.1"/>
    </source>
</evidence>
<reference evidence="1" key="1">
    <citation type="submission" date="2023-04" db="EMBL/GenBank/DDBJ databases">
        <title>Candida boidinii NBRC 1967.</title>
        <authorList>
            <person name="Ichikawa N."/>
            <person name="Sato H."/>
            <person name="Tonouchi N."/>
        </authorList>
    </citation>
    <scope>NUCLEOTIDE SEQUENCE</scope>
    <source>
        <strain evidence="1">NBRC 1967</strain>
    </source>
</reference>
<protein>
    <submittedName>
        <fullName evidence="1">Unnamed protein product</fullName>
    </submittedName>
</protein>
<gene>
    <name evidence="1" type="ORF">Cboi01_000510200</name>
</gene>
<keyword evidence="2" id="KW-1185">Reference proteome</keyword>
<sequence length="522" mass="59791">MISSSSGRGRAKIRPPKKIASSEIDFQKSWSVIEGAISEIQNKNASKLSFEDLYRRAYNLVLRKNGRMLYENVESVIRNHLENHIRTRLLIYVDTEETVKESLSSTVSSTASGQGLSGSVGYDHDEDEGMETEVTHSSTVTSNDNNKNTNLEYNQKQFLQLLNKEWEDHLLSMRMISDVLMYLDRVYAKEFHLPLVYDIGLNAFRDRVIKYNNNEIGEKVIDIIIGYINKSRHGVIIDKFILKAIIFMFESLPETFTLDNHGSLNNNNNNNNNGNGGNGNGENYYLKYFEPKLMNSSDEYFSKISNDLLKEKSGTLYINNVMQLIKDEEVRMSLILPEITCPKLVELIDKDLITRNMEHIMKLDNDGLKTWINEDNIKILSSLYALISRVDSEHEMLKRQLRILILSTGEELEQSAKSASAAAATAATAVAQSGKESSNDTPPPGEKEKPKKKVSSKESLTQNSIKRIKDILQMKVKYDNVIKRAFNNNPDLLRIKIFLRNITRIIWLKDYYNKSHYQMTMK</sequence>
<dbReference type="Proteomes" id="UP001165101">
    <property type="component" value="Unassembled WGS sequence"/>
</dbReference>